<dbReference type="eggNOG" id="ENOG5031QDA">
    <property type="taxonomic scope" value="Bacteria"/>
</dbReference>
<name>C4LBE3_TOLAT</name>
<reference evidence="2" key="1">
    <citation type="submission" date="2009-05" db="EMBL/GenBank/DDBJ databases">
        <title>Complete sequence of Tolumonas auensis DSM 9187.</title>
        <authorList>
            <consortium name="US DOE Joint Genome Institute"/>
            <person name="Lucas S."/>
            <person name="Copeland A."/>
            <person name="Lapidus A."/>
            <person name="Glavina del Rio T."/>
            <person name="Tice H."/>
            <person name="Bruce D."/>
            <person name="Goodwin L."/>
            <person name="Pitluck S."/>
            <person name="Chertkov O."/>
            <person name="Brettin T."/>
            <person name="Detter J.C."/>
            <person name="Han C."/>
            <person name="Larimer F."/>
            <person name="Land M."/>
            <person name="Hauser L."/>
            <person name="Kyrpides N."/>
            <person name="Mikhailova N."/>
            <person name="Spring S."/>
            <person name="Beller H."/>
        </authorList>
    </citation>
    <scope>NUCLEOTIDE SEQUENCE [LARGE SCALE GENOMIC DNA]</scope>
    <source>
        <strain evidence="2">DSM 9187 / TA4</strain>
    </source>
</reference>
<organism evidence="1 2">
    <name type="scientific">Tolumonas auensis (strain DSM 9187 / NBRC 110442 / TA 4)</name>
    <dbReference type="NCBI Taxonomy" id="595494"/>
    <lineage>
        <taxon>Bacteria</taxon>
        <taxon>Pseudomonadati</taxon>
        <taxon>Pseudomonadota</taxon>
        <taxon>Gammaproteobacteria</taxon>
        <taxon>Aeromonadales</taxon>
        <taxon>Aeromonadaceae</taxon>
        <taxon>Tolumonas</taxon>
    </lineage>
</organism>
<evidence type="ECO:0000313" key="2">
    <source>
        <dbReference type="Proteomes" id="UP000009073"/>
    </source>
</evidence>
<dbReference type="AlphaFoldDB" id="C4LBE3"/>
<sequence length="134" mass="14529">MSKYVHQSFIVTTPTLDNLILPDDVVWTDELDFSPVAQTITPTLTGAIIVEENAVPAGRPITLKGIATLALVKQLKTTEALINHQMPLVLSDGQTKTVIFKRPGVSANSLIGDVSDPDINDPYEFTLNLMEVAV</sequence>
<dbReference type="KEGG" id="tau:Tola_0750"/>
<gene>
    <name evidence="1" type="ordered locus">Tola_0750</name>
</gene>
<dbReference type="STRING" id="595494.Tola_0750"/>
<proteinExistence type="predicted"/>
<protein>
    <submittedName>
        <fullName evidence="1">Uncharacterized protein</fullName>
    </submittedName>
</protein>
<dbReference type="Proteomes" id="UP000009073">
    <property type="component" value="Chromosome"/>
</dbReference>
<dbReference type="HOGENOM" id="CLU_151254_0_0_6"/>
<keyword evidence="2" id="KW-1185">Reference proteome</keyword>
<dbReference type="EMBL" id="CP001616">
    <property type="protein sequence ID" value="ACQ92378.1"/>
    <property type="molecule type" value="Genomic_DNA"/>
</dbReference>
<accession>C4LBE3</accession>
<evidence type="ECO:0000313" key="1">
    <source>
        <dbReference type="EMBL" id="ACQ92378.1"/>
    </source>
</evidence>
<reference evidence="1 2" key="2">
    <citation type="journal article" date="2011" name="Stand. Genomic Sci.">
        <title>Complete genome sequence of Tolumonas auensis type strain (TA 4).</title>
        <authorList>
            <person name="Chertkov O."/>
            <person name="Copeland A."/>
            <person name="Lucas S."/>
            <person name="Lapidus A."/>
            <person name="Berry K.W."/>
            <person name="Detter J.C."/>
            <person name="Del Rio T.G."/>
            <person name="Hammon N."/>
            <person name="Dalin E."/>
            <person name="Tice H."/>
            <person name="Pitluck S."/>
            <person name="Richardson P."/>
            <person name="Bruce D."/>
            <person name="Goodwin L."/>
            <person name="Han C."/>
            <person name="Tapia R."/>
            <person name="Saunders E."/>
            <person name="Schmutz J."/>
            <person name="Brettin T."/>
            <person name="Larimer F."/>
            <person name="Land M."/>
            <person name="Hauser L."/>
            <person name="Spring S."/>
            <person name="Rohde M."/>
            <person name="Kyrpides N.C."/>
            <person name="Ivanova N."/>
            <person name="Goker M."/>
            <person name="Beller H.R."/>
            <person name="Klenk H.P."/>
            <person name="Woyke T."/>
        </authorList>
    </citation>
    <scope>NUCLEOTIDE SEQUENCE [LARGE SCALE GENOMIC DNA]</scope>
    <source>
        <strain evidence="2">DSM 9187 / TA4</strain>
    </source>
</reference>